<keyword evidence="1" id="KW-0812">Transmembrane</keyword>
<reference evidence="3" key="2">
    <citation type="submission" date="2015-02" db="EMBL/GenBank/DDBJ databases">
        <title>Complete Genome Sequence of Pelosinus fermentans JBW45.</title>
        <authorList>
            <person name="De Leon K.B."/>
            <person name="Utturkar S.M."/>
            <person name="Camilleri L.B."/>
            <person name="Arkin A.P."/>
            <person name="Fields M.W."/>
            <person name="Brown S.D."/>
            <person name="Wall J.D."/>
        </authorList>
    </citation>
    <scope>NUCLEOTIDE SEQUENCE [LARGE SCALE GENOMIC DNA]</scope>
    <source>
        <strain evidence="3">JBW45</strain>
    </source>
</reference>
<evidence type="ECO:0000313" key="2">
    <source>
        <dbReference type="EMBL" id="AJQ26301.1"/>
    </source>
</evidence>
<gene>
    <name evidence="2" type="ORF">JBW_00949</name>
</gene>
<evidence type="ECO:0000313" key="3">
    <source>
        <dbReference type="Proteomes" id="UP000005361"/>
    </source>
</evidence>
<sequence length="43" mass="5186">MHISTGNLWFYSWKNIVIILMTLVSLLGYYVFYISRYIVQILL</sequence>
<dbReference type="AlphaFoldDB" id="I9NKH8"/>
<dbReference type="Proteomes" id="UP000005361">
    <property type="component" value="Chromosome"/>
</dbReference>
<dbReference type="EMBL" id="CP010978">
    <property type="protein sequence ID" value="AJQ26301.1"/>
    <property type="molecule type" value="Genomic_DNA"/>
</dbReference>
<evidence type="ECO:0000256" key="1">
    <source>
        <dbReference type="SAM" id="Phobius"/>
    </source>
</evidence>
<keyword evidence="1" id="KW-0472">Membrane</keyword>
<dbReference type="KEGG" id="pft:JBW_00949"/>
<keyword evidence="1" id="KW-1133">Transmembrane helix</keyword>
<protein>
    <submittedName>
        <fullName evidence="2">Uncharacterized protein</fullName>
    </submittedName>
</protein>
<accession>I9NKH8</accession>
<organism evidence="2 3">
    <name type="scientific">Pelosinus fermentans JBW45</name>
    <dbReference type="NCBI Taxonomy" id="1192197"/>
    <lineage>
        <taxon>Bacteria</taxon>
        <taxon>Bacillati</taxon>
        <taxon>Bacillota</taxon>
        <taxon>Negativicutes</taxon>
        <taxon>Selenomonadales</taxon>
        <taxon>Sporomusaceae</taxon>
        <taxon>Pelosinus</taxon>
    </lineage>
</organism>
<reference evidence="2 3" key="1">
    <citation type="journal article" date="2015" name="Genome Announc.">
        <title>Complete Genome Sequence of Pelosinus fermentans JBW45, a Member of a Remarkably Competitive Group of Negativicutes in the Firmicutes Phylum.</title>
        <authorList>
            <person name="De Leon K.B."/>
            <person name="Utturkar S.M."/>
            <person name="Camilleri L.B."/>
            <person name="Elias D.A."/>
            <person name="Arkin A.P."/>
            <person name="Fields M.W."/>
            <person name="Brown S.D."/>
            <person name="Wall J.D."/>
        </authorList>
    </citation>
    <scope>NUCLEOTIDE SEQUENCE [LARGE SCALE GENOMIC DNA]</scope>
    <source>
        <strain evidence="2 3">JBW45</strain>
    </source>
</reference>
<dbReference type="HOGENOM" id="CLU_3237305_0_0_9"/>
<proteinExistence type="predicted"/>
<name>I9NKH8_9FIRM</name>
<feature type="transmembrane region" description="Helical" evidence="1">
    <location>
        <begin position="16"/>
        <end position="39"/>
    </location>
</feature>